<keyword evidence="3" id="KW-0547">Nucleotide-binding</keyword>
<proteinExistence type="inferred from homology"/>
<protein>
    <submittedName>
        <fullName evidence="6">Uncharacterized protein</fullName>
    </submittedName>
</protein>
<dbReference type="EMBL" id="KV454015">
    <property type="protein sequence ID" value="ODV94882.1"/>
    <property type="molecule type" value="Genomic_DNA"/>
</dbReference>
<keyword evidence="5" id="KW-0636">Prenylation</keyword>
<dbReference type="PROSITE" id="PS51419">
    <property type="entry name" value="RAB"/>
    <property type="match status" value="1"/>
</dbReference>
<dbReference type="GO" id="GO:0032889">
    <property type="term" value="P:regulation of vacuole fusion, non-autophagic"/>
    <property type="evidence" value="ECO:0007669"/>
    <property type="project" value="TreeGrafter"/>
</dbReference>
<accession>A0A1E4TT05</accession>
<evidence type="ECO:0000256" key="2">
    <source>
        <dbReference type="ARBA" id="ARBA00022481"/>
    </source>
</evidence>
<dbReference type="GO" id="GO:0003924">
    <property type="term" value="F:GTPase activity"/>
    <property type="evidence" value="ECO:0007669"/>
    <property type="project" value="InterPro"/>
</dbReference>
<comment type="similarity">
    <text evidence="1">Belongs to the small GTPase superfamily. Rab family.</text>
</comment>
<dbReference type="SUPFAM" id="SSF52540">
    <property type="entry name" value="P-loop containing nucleoside triphosphate hydrolases"/>
    <property type="match status" value="1"/>
</dbReference>
<dbReference type="FunFam" id="3.40.50.300:FF:001447">
    <property type="entry name" value="Ras-related protein Rab-1B"/>
    <property type="match status" value="1"/>
</dbReference>
<dbReference type="PANTHER" id="PTHR47981">
    <property type="entry name" value="RAB FAMILY"/>
    <property type="match status" value="1"/>
</dbReference>
<dbReference type="GO" id="GO:0000329">
    <property type="term" value="C:fungal-type vacuole membrane"/>
    <property type="evidence" value="ECO:0007669"/>
    <property type="project" value="TreeGrafter"/>
</dbReference>
<dbReference type="Proteomes" id="UP000094236">
    <property type="component" value="Unassembled WGS sequence"/>
</dbReference>
<gene>
    <name evidence="6" type="ORF">PACTADRAFT_50733</name>
</gene>
<evidence type="ECO:0000313" key="6">
    <source>
        <dbReference type="EMBL" id="ODV94882.1"/>
    </source>
</evidence>
<evidence type="ECO:0000256" key="1">
    <source>
        <dbReference type="ARBA" id="ARBA00006270"/>
    </source>
</evidence>
<keyword evidence="2" id="KW-0488">Methylation</keyword>
<dbReference type="Pfam" id="PF00071">
    <property type="entry name" value="Ras"/>
    <property type="match status" value="1"/>
</dbReference>
<dbReference type="PANTHER" id="PTHR47981:SF20">
    <property type="entry name" value="RAS-RELATED PROTEIN RAB-7A"/>
    <property type="match status" value="1"/>
</dbReference>
<dbReference type="SMART" id="SM00174">
    <property type="entry name" value="RHO"/>
    <property type="match status" value="1"/>
</dbReference>
<dbReference type="PROSITE" id="PS51421">
    <property type="entry name" value="RAS"/>
    <property type="match status" value="1"/>
</dbReference>
<dbReference type="AlphaFoldDB" id="A0A1E4TT05"/>
<dbReference type="InterPro" id="IPR027417">
    <property type="entry name" value="P-loop_NTPase"/>
</dbReference>
<dbReference type="CDD" id="cd00154">
    <property type="entry name" value="Rab"/>
    <property type="match status" value="1"/>
</dbReference>
<dbReference type="SMART" id="SM00175">
    <property type="entry name" value="RAB"/>
    <property type="match status" value="1"/>
</dbReference>
<dbReference type="GO" id="GO:0005770">
    <property type="term" value="C:late endosome"/>
    <property type="evidence" value="ECO:0007669"/>
    <property type="project" value="TreeGrafter"/>
</dbReference>
<evidence type="ECO:0000256" key="5">
    <source>
        <dbReference type="ARBA" id="ARBA00023289"/>
    </source>
</evidence>
<dbReference type="NCBIfam" id="TIGR00231">
    <property type="entry name" value="small_GTP"/>
    <property type="match status" value="1"/>
</dbReference>
<sequence length="225" mass="25093">MSNQSSVPGSNGGSGNNGGSNRIIKVILLGDASVGKTSIRSQYIHHLFSNAYKATIGGDYLTTKVNDTILQIWDTAGQERFNSISRTFYRGSDIAIVVHDITNSNSFHNLNKWIQNFLENCHVATPSIMIVGNKLDKIDLRQVSLRQAREFGFSNLNLSNLIDDINQDIIEISAKNYIDVEKLFLRVSELGLKKLNENTTLLTFDNIDITTDNSNNSVQKKYNCC</sequence>
<dbReference type="InterPro" id="IPR001806">
    <property type="entry name" value="Small_GTPase"/>
</dbReference>
<dbReference type="SMART" id="SM00173">
    <property type="entry name" value="RAS"/>
    <property type="match status" value="1"/>
</dbReference>
<dbReference type="GO" id="GO:0005525">
    <property type="term" value="F:GTP binding"/>
    <property type="evidence" value="ECO:0007669"/>
    <property type="project" value="UniProtKB-KW"/>
</dbReference>
<keyword evidence="5" id="KW-0449">Lipoprotein</keyword>
<dbReference type="SMART" id="SM00176">
    <property type="entry name" value="RAN"/>
    <property type="match status" value="1"/>
</dbReference>
<evidence type="ECO:0000256" key="3">
    <source>
        <dbReference type="ARBA" id="ARBA00022741"/>
    </source>
</evidence>
<evidence type="ECO:0000313" key="7">
    <source>
        <dbReference type="Proteomes" id="UP000094236"/>
    </source>
</evidence>
<reference evidence="7" key="1">
    <citation type="submission" date="2016-05" db="EMBL/GenBank/DDBJ databases">
        <title>Comparative genomics of biotechnologically important yeasts.</title>
        <authorList>
            <consortium name="DOE Joint Genome Institute"/>
            <person name="Riley R."/>
            <person name="Haridas S."/>
            <person name="Wolfe K.H."/>
            <person name="Lopes M.R."/>
            <person name="Hittinger C.T."/>
            <person name="Goker M."/>
            <person name="Salamov A."/>
            <person name="Wisecaver J."/>
            <person name="Long T.M."/>
            <person name="Aerts A.L."/>
            <person name="Barry K."/>
            <person name="Choi C."/>
            <person name="Clum A."/>
            <person name="Coughlan A.Y."/>
            <person name="Deshpande S."/>
            <person name="Douglass A.P."/>
            <person name="Hanson S.J."/>
            <person name="Klenk H.-P."/>
            <person name="Labutti K."/>
            <person name="Lapidus A."/>
            <person name="Lindquist E."/>
            <person name="Lipzen A."/>
            <person name="Meier-Kolthoff J.P."/>
            <person name="Ohm R.A."/>
            <person name="Otillar R.P."/>
            <person name="Pangilinan J."/>
            <person name="Peng Y."/>
            <person name="Rokas A."/>
            <person name="Rosa C.A."/>
            <person name="Scheuner C."/>
            <person name="Sibirny A.A."/>
            <person name="Slot J.C."/>
            <person name="Stielow J.B."/>
            <person name="Sun H."/>
            <person name="Kurtzman C.P."/>
            <person name="Blackwell M."/>
            <person name="Grigoriev I.V."/>
            <person name="Jeffries T.W."/>
        </authorList>
    </citation>
    <scope>NUCLEOTIDE SEQUENCE [LARGE SCALE GENOMIC DNA]</scope>
    <source>
        <strain evidence="7">NRRL Y-2460</strain>
    </source>
</reference>
<keyword evidence="7" id="KW-1185">Reference proteome</keyword>
<dbReference type="Gene3D" id="3.40.50.300">
    <property type="entry name" value="P-loop containing nucleotide triphosphate hydrolases"/>
    <property type="match status" value="1"/>
</dbReference>
<dbReference type="InterPro" id="IPR005225">
    <property type="entry name" value="Small_GTP-bd"/>
</dbReference>
<evidence type="ECO:0000256" key="4">
    <source>
        <dbReference type="ARBA" id="ARBA00023134"/>
    </source>
</evidence>
<organism evidence="6 7">
    <name type="scientific">Pachysolen tannophilus NRRL Y-2460</name>
    <dbReference type="NCBI Taxonomy" id="669874"/>
    <lineage>
        <taxon>Eukaryota</taxon>
        <taxon>Fungi</taxon>
        <taxon>Dikarya</taxon>
        <taxon>Ascomycota</taxon>
        <taxon>Saccharomycotina</taxon>
        <taxon>Pichiomycetes</taxon>
        <taxon>Pachysolenaceae</taxon>
        <taxon>Pachysolen</taxon>
    </lineage>
</organism>
<dbReference type="PRINTS" id="PR00449">
    <property type="entry name" value="RASTRNSFRMNG"/>
</dbReference>
<dbReference type="STRING" id="669874.A0A1E4TT05"/>
<keyword evidence="4" id="KW-0342">GTP-binding</keyword>
<name>A0A1E4TT05_PACTA</name>
<dbReference type="OrthoDB" id="9989112at2759"/>